<dbReference type="Pfam" id="PF17831">
    <property type="entry name" value="PDH_E1_M"/>
    <property type="match status" value="1"/>
</dbReference>
<name>A0A916K232_9MICO</name>
<evidence type="ECO:0000313" key="6">
    <source>
        <dbReference type="Proteomes" id="UP000693892"/>
    </source>
</evidence>
<dbReference type="InterPro" id="IPR041621">
    <property type="entry name" value="PDH_E1_M"/>
</dbReference>
<dbReference type="EC" id="1.2.4.1" evidence="2"/>
<feature type="domain" description="Transketolase-like pyrimidine-binding" evidence="4">
    <location>
        <begin position="449"/>
        <end position="650"/>
    </location>
</feature>
<comment type="caution">
    <text evidence="5">The sequence shown here is derived from an EMBL/GenBank/DDBJ whole genome shotgun (WGS) entry which is preliminary data.</text>
</comment>
<dbReference type="AlphaFoldDB" id="A0A916K232"/>
<keyword evidence="6" id="KW-1185">Reference proteome</keyword>
<dbReference type="RefSeq" id="WP_218115856.1">
    <property type="nucleotide sequence ID" value="NZ_CAJVAP010000022.1"/>
</dbReference>
<dbReference type="InterPro" id="IPR005474">
    <property type="entry name" value="Transketolase_N"/>
</dbReference>
<evidence type="ECO:0000259" key="4">
    <source>
        <dbReference type="SMART" id="SM00861"/>
    </source>
</evidence>
<comment type="catalytic activity">
    <reaction evidence="2">
        <text>N(6)-[(R)-lipoyl]-L-lysyl-[protein] + pyruvate + H(+) = N(6)-[(R)-S(8)-acetyldihydrolipoyl]-L-lysyl-[protein] + CO2</text>
        <dbReference type="Rhea" id="RHEA:19189"/>
        <dbReference type="Rhea" id="RHEA-COMP:10474"/>
        <dbReference type="Rhea" id="RHEA-COMP:10478"/>
        <dbReference type="ChEBI" id="CHEBI:15361"/>
        <dbReference type="ChEBI" id="CHEBI:15378"/>
        <dbReference type="ChEBI" id="CHEBI:16526"/>
        <dbReference type="ChEBI" id="CHEBI:83099"/>
        <dbReference type="ChEBI" id="CHEBI:83111"/>
        <dbReference type="EC" id="1.2.4.1"/>
    </reaction>
</comment>
<evidence type="ECO:0000256" key="1">
    <source>
        <dbReference type="ARBA" id="ARBA00023052"/>
    </source>
</evidence>
<keyword evidence="2 5" id="KW-0670">Pyruvate</keyword>
<protein>
    <recommendedName>
        <fullName evidence="2">Pyruvate dehydrogenase E1 component</fullName>
        <ecNumber evidence="2">1.2.4.1</ecNumber>
    </recommendedName>
</protein>
<dbReference type="Proteomes" id="UP000693892">
    <property type="component" value="Unassembled WGS sequence"/>
</dbReference>
<dbReference type="InterPro" id="IPR051157">
    <property type="entry name" value="PDH/Transketolase"/>
</dbReference>
<evidence type="ECO:0000313" key="5">
    <source>
        <dbReference type="EMBL" id="CAG7615859.1"/>
    </source>
</evidence>
<dbReference type="PANTHER" id="PTHR43825">
    <property type="entry name" value="PYRUVATE DEHYDROGENASE E1 COMPONENT"/>
    <property type="match status" value="1"/>
</dbReference>
<feature type="region of interest" description="Disordered" evidence="3">
    <location>
        <begin position="1"/>
        <end position="48"/>
    </location>
</feature>
<sequence>MTEQRRDDAGRRDGDAAHREDPARQFETSIQADPPTTNSRPLTASSGDDALSEISQRVLWLATAMIDAANRGRPNPDGVKVGGHQASSASMTGIMTALWFSELTALDRVSVKPHASPVLHAINYLLGELDESYLTTLRSLGGLQPYPSRAKDPDTVDFSTGSVGIGATAPIWAALAHRYLSDRFPETPPAGRFISLLGDAEMDEGAVWEAIIDPEVRQLGEVVWIVDLNRQSLDRVIPDTQIRRLRGMFAAADWQVLACTWGRRLQTAFAAEGGDVFEARMRRMPNEEYQRILRAHPEEVRRRLLSGMTEGDATVLDRLLAAYGDLDLAELVRDLGGHDLDELQSTFAQIDDTRPTVIFAYTIKGRGLALEGHPSNHAAQLTLEQMQELAVASGMSLDEPWRRFPEGSAAAQICADAAARLRRDPSPAVAVPPVPCEFEWRHKAVTSTQATLGHFLSDLRRAAPELAERVVTASPDVASSTNLGGWINKTGVWSLAGRHDWFADDRERLLKWHENARGQHIELGIAEVNLVSLAAELGLTGSRWGQPLIPIATLYDPFIGRALEPWTFGLYAGGRSIVVGTPSGVTLAPEGGAHQSIGTPSITLEIPELTSWEPAFAQDLEWTMLEAIRDVADPAGGSAYFRLSTRPVDQSLARVPEDALLRERRREEVLAGGYRLSEHPAPEDEVTLVGVGAIMPEVCAAADRLAGLGVRAGVVCATSPSLLFRALRERDRVAASARSGILQRLFPSEHPAPLVTAVDAHPHTLAFLAGVRGDRTRTLGVTHFGQGASASDAYRLHGIDTESIAAAALDLAGAA</sequence>
<dbReference type="Pfam" id="PF22613">
    <property type="entry name" value="Transketolase_C_1"/>
    <property type="match status" value="1"/>
</dbReference>
<feature type="compositionally biased region" description="Polar residues" evidence="3">
    <location>
        <begin position="26"/>
        <end position="46"/>
    </location>
</feature>
<dbReference type="PANTHER" id="PTHR43825:SF4">
    <property type="entry name" value="PYRUVATE DEHYDROGENASE E1 COMPONENT"/>
    <property type="match status" value="1"/>
</dbReference>
<dbReference type="GO" id="GO:0004739">
    <property type="term" value="F:pyruvate dehydrogenase (acetyl-transferring) activity"/>
    <property type="evidence" value="ECO:0007669"/>
    <property type="project" value="UniProtKB-EC"/>
</dbReference>
<reference evidence="5" key="1">
    <citation type="submission" date="2021-06" db="EMBL/GenBank/DDBJ databases">
        <authorList>
            <person name="Criscuolo A."/>
        </authorList>
    </citation>
    <scope>NUCLEOTIDE SEQUENCE</scope>
    <source>
        <strain evidence="5">CIP111803</strain>
    </source>
</reference>
<dbReference type="Pfam" id="PF00456">
    <property type="entry name" value="Transketolase_N"/>
    <property type="match status" value="1"/>
</dbReference>
<feature type="compositionally biased region" description="Basic and acidic residues" evidence="3">
    <location>
        <begin position="1"/>
        <end position="24"/>
    </location>
</feature>
<keyword evidence="1 2" id="KW-0786">Thiamine pyrophosphate</keyword>
<accession>A0A916K232</accession>
<comment type="function">
    <text evidence="2">Component of the pyruvate dehydrogenase (PDH) complex, that catalyzes the overall conversion of pyruvate to acetyl-CoA and CO(2).</text>
</comment>
<evidence type="ECO:0000256" key="3">
    <source>
        <dbReference type="SAM" id="MobiDB-lite"/>
    </source>
</evidence>
<dbReference type="PIRSF" id="PIRSF000156">
    <property type="entry name" value="Pyruvate_dh_E1"/>
    <property type="match status" value="1"/>
</dbReference>
<proteinExistence type="predicted"/>
<dbReference type="EMBL" id="CAJVAP010000022">
    <property type="protein sequence ID" value="CAG7615859.1"/>
    <property type="molecule type" value="Genomic_DNA"/>
</dbReference>
<dbReference type="SMART" id="SM00861">
    <property type="entry name" value="Transket_pyr"/>
    <property type="match status" value="1"/>
</dbReference>
<dbReference type="InterPro" id="IPR005475">
    <property type="entry name" value="Transketolase-like_Pyr-bd"/>
</dbReference>
<organism evidence="5 6">
    <name type="scientific">Leucobacter soli</name>
    <dbReference type="NCBI Taxonomy" id="2812850"/>
    <lineage>
        <taxon>Bacteria</taxon>
        <taxon>Bacillati</taxon>
        <taxon>Actinomycetota</taxon>
        <taxon>Actinomycetes</taxon>
        <taxon>Micrococcales</taxon>
        <taxon>Microbacteriaceae</taxon>
        <taxon>Leucobacter</taxon>
    </lineage>
</organism>
<keyword evidence="2 5" id="KW-0560">Oxidoreductase</keyword>
<comment type="cofactor">
    <cofactor evidence="2">
        <name>thiamine diphosphate</name>
        <dbReference type="ChEBI" id="CHEBI:58937"/>
    </cofactor>
</comment>
<gene>
    <name evidence="5" type="primary">aceE_2</name>
    <name evidence="5" type="ORF">LEUCIP111803_01928</name>
</gene>
<dbReference type="InterPro" id="IPR055152">
    <property type="entry name" value="Transketolase-like_C_2"/>
</dbReference>
<evidence type="ECO:0000256" key="2">
    <source>
        <dbReference type="PIRNR" id="PIRNR000156"/>
    </source>
</evidence>
<dbReference type="InterPro" id="IPR004660">
    <property type="entry name" value="PDH_E1"/>
</dbReference>